<proteinExistence type="predicted"/>
<protein>
    <recommendedName>
        <fullName evidence="3">Prolactin receptor</fullName>
    </recommendedName>
</protein>
<dbReference type="EMBL" id="CAXKWB010006988">
    <property type="protein sequence ID" value="CAL4085361.1"/>
    <property type="molecule type" value="Genomic_DNA"/>
</dbReference>
<evidence type="ECO:0000313" key="2">
    <source>
        <dbReference type="Proteomes" id="UP001497623"/>
    </source>
</evidence>
<gene>
    <name evidence="1" type="ORF">MNOR_LOCUS12658</name>
</gene>
<sequence length="206" mass="23015">MWSYHKNKNMLTLSTCPDTPPPPVPGREKKCPPLIDYWEGSSYGHLQIMDIIHDDDGSNFTRNAGLGGGLHAKHELNKIFRKTSTECCIGKQYQHPKHGALMHSKEAAPFKHAIAAPDSPKSPSFLHDKWSPGAKVPRSNLFSFCNKEISNGRNSPLALTRTPVIDMEEGLEYTENMCIDLLPSIKHLRDSGTLRKSTEDIIEVIV</sequence>
<keyword evidence="2" id="KW-1185">Reference proteome</keyword>
<evidence type="ECO:0000313" key="1">
    <source>
        <dbReference type="EMBL" id="CAL4085361.1"/>
    </source>
</evidence>
<organism evidence="1 2">
    <name type="scientific">Meganyctiphanes norvegica</name>
    <name type="common">Northern krill</name>
    <name type="synonym">Thysanopoda norvegica</name>
    <dbReference type="NCBI Taxonomy" id="48144"/>
    <lineage>
        <taxon>Eukaryota</taxon>
        <taxon>Metazoa</taxon>
        <taxon>Ecdysozoa</taxon>
        <taxon>Arthropoda</taxon>
        <taxon>Crustacea</taxon>
        <taxon>Multicrustacea</taxon>
        <taxon>Malacostraca</taxon>
        <taxon>Eumalacostraca</taxon>
        <taxon>Eucarida</taxon>
        <taxon>Euphausiacea</taxon>
        <taxon>Euphausiidae</taxon>
        <taxon>Meganyctiphanes</taxon>
    </lineage>
</organism>
<name>A0AAV2QL10_MEGNR</name>
<accession>A0AAV2QL10</accession>
<dbReference type="Proteomes" id="UP001497623">
    <property type="component" value="Unassembled WGS sequence"/>
</dbReference>
<dbReference type="AlphaFoldDB" id="A0AAV2QL10"/>
<evidence type="ECO:0008006" key="3">
    <source>
        <dbReference type="Google" id="ProtNLM"/>
    </source>
</evidence>
<comment type="caution">
    <text evidence="1">The sequence shown here is derived from an EMBL/GenBank/DDBJ whole genome shotgun (WGS) entry which is preliminary data.</text>
</comment>
<reference evidence="1 2" key="1">
    <citation type="submission" date="2024-05" db="EMBL/GenBank/DDBJ databases">
        <authorList>
            <person name="Wallberg A."/>
        </authorList>
    </citation>
    <scope>NUCLEOTIDE SEQUENCE [LARGE SCALE GENOMIC DNA]</scope>
</reference>